<dbReference type="AlphaFoldDB" id="A0A6C0E8I8"/>
<proteinExistence type="predicted"/>
<dbReference type="EMBL" id="MN739735">
    <property type="protein sequence ID" value="QHT23735.1"/>
    <property type="molecule type" value="Genomic_DNA"/>
</dbReference>
<reference evidence="1" key="1">
    <citation type="journal article" date="2020" name="Nature">
        <title>Giant virus diversity and host interactions through global metagenomics.</title>
        <authorList>
            <person name="Schulz F."/>
            <person name="Roux S."/>
            <person name="Paez-Espino D."/>
            <person name="Jungbluth S."/>
            <person name="Walsh D.A."/>
            <person name="Denef V.J."/>
            <person name="McMahon K.D."/>
            <person name="Konstantinidis K.T."/>
            <person name="Eloe-Fadrosh E.A."/>
            <person name="Kyrpides N.C."/>
            <person name="Woyke T."/>
        </authorList>
    </citation>
    <scope>NUCLEOTIDE SEQUENCE</scope>
    <source>
        <strain evidence="1">GVMAG-M-3300023179-132</strain>
    </source>
</reference>
<organism evidence="1">
    <name type="scientific">viral metagenome</name>
    <dbReference type="NCBI Taxonomy" id="1070528"/>
    <lineage>
        <taxon>unclassified sequences</taxon>
        <taxon>metagenomes</taxon>
        <taxon>organismal metagenomes</taxon>
    </lineage>
</organism>
<protein>
    <submittedName>
        <fullName evidence="1">Uncharacterized protein</fullName>
    </submittedName>
</protein>
<name>A0A6C0E8I8_9ZZZZ</name>
<accession>A0A6C0E8I8</accession>
<evidence type="ECO:0000313" key="1">
    <source>
        <dbReference type="EMBL" id="QHT23735.1"/>
    </source>
</evidence>
<sequence length="119" mass="13839">MKKHFYFKPEEQKMIISSYMLECISDIGPTTYIIKVDDDSNIDLCLIILTYKDNGTIIQKWACLKDTNGKWTSVSTYKNYELIDNVVIYCETTEYDGVSCFEISDDNNIKCFICENKPI</sequence>